<protein>
    <recommendedName>
        <fullName evidence="4">LPXTG-motif cell wall anchor domain-containing protein</fullName>
    </recommendedName>
</protein>
<feature type="transmembrane region" description="Helical" evidence="1">
    <location>
        <begin position="127"/>
        <end position="149"/>
    </location>
</feature>
<keyword evidence="1" id="KW-0812">Transmembrane</keyword>
<dbReference type="RefSeq" id="WP_203661429.1">
    <property type="nucleotide sequence ID" value="NZ_BAAAZM010000014.1"/>
</dbReference>
<dbReference type="Proteomes" id="UP000612808">
    <property type="component" value="Unassembled WGS sequence"/>
</dbReference>
<name>A0A8J3J196_9ACTN</name>
<evidence type="ECO:0000256" key="1">
    <source>
        <dbReference type="SAM" id="Phobius"/>
    </source>
</evidence>
<reference evidence="2" key="1">
    <citation type="submission" date="2021-01" db="EMBL/GenBank/DDBJ databases">
        <title>Whole genome shotgun sequence of Actinocatenispora rupis NBRC 107355.</title>
        <authorList>
            <person name="Komaki H."/>
            <person name="Tamura T."/>
        </authorList>
    </citation>
    <scope>NUCLEOTIDE SEQUENCE</scope>
    <source>
        <strain evidence="2">NBRC 107355</strain>
    </source>
</reference>
<feature type="transmembrane region" description="Helical" evidence="1">
    <location>
        <begin position="96"/>
        <end position="115"/>
    </location>
</feature>
<accession>A0A8J3J196</accession>
<keyword evidence="1" id="KW-0472">Membrane</keyword>
<proteinExistence type="predicted"/>
<dbReference type="AlphaFoldDB" id="A0A8J3J196"/>
<keyword evidence="1" id="KW-1133">Transmembrane helix</keyword>
<sequence length="152" mass="16131">MSTDRRPAPTGHQHHVHLLHRNGSARVPGGPGRRLVGTAFGVAAVVMVPWMLMLSRTLPESTRARHWSLAWIGFDAVLAIGLAATGFLAWRRHSGLVVAATATGTLLVVDAWFDVITSAPGADLTQALLLATCCELPVAAACLTVGLLARRR</sequence>
<evidence type="ECO:0008006" key="4">
    <source>
        <dbReference type="Google" id="ProtNLM"/>
    </source>
</evidence>
<dbReference type="EMBL" id="BOMB01000028">
    <property type="protein sequence ID" value="GID13931.1"/>
    <property type="molecule type" value="Genomic_DNA"/>
</dbReference>
<comment type="caution">
    <text evidence="2">The sequence shown here is derived from an EMBL/GenBank/DDBJ whole genome shotgun (WGS) entry which is preliminary data.</text>
</comment>
<evidence type="ECO:0000313" key="3">
    <source>
        <dbReference type="Proteomes" id="UP000612808"/>
    </source>
</evidence>
<feature type="transmembrane region" description="Helical" evidence="1">
    <location>
        <begin position="67"/>
        <end position="89"/>
    </location>
</feature>
<feature type="transmembrane region" description="Helical" evidence="1">
    <location>
        <begin position="35"/>
        <end position="55"/>
    </location>
</feature>
<evidence type="ECO:0000313" key="2">
    <source>
        <dbReference type="EMBL" id="GID13931.1"/>
    </source>
</evidence>
<gene>
    <name evidence="2" type="ORF">Aru02nite_48200</name>
</gene>
<organism evidence="2 3">
    <name type="scientific">Actinocatenispora rupis</name>
    <dbReference type="NCBI Taxonomy" id="519421"/>
    <lineage>
        <taxon>Bacteria</taxon>
        <taxon>Bacillati</taxon>
        <taxon>Actinomycetota</taxon>
        <taxon>Actinomycetes</taxon>
        <taxon>Micromonosporales</taxon>
        <taxon>Micromonosporaceae</taxon>
        <taxon>Actinocatenispora</taxon>
    </lineage>
</organism>
<keyword evidence="3" id="KW-1185">Reference proteome</keyword>